<keyword evidence="2" id="KW-0696">RNA-directed RNA polymerase</keyword>
<feature type="compositionally biased region" description="Low complexity" evidence="1">
    <location>
        <begin position="12"/>
        <end position="25"/>
    </location>
</feature>
<reference evidence="2" key="1">
    <citation type="submission" date="2021-02" db="EMBL/GenBank/DDBJ databases">
        <title>The hidden world within plants: metatranscriptomics unveil the complexity of wood microbiomes in grapevine.</title>
        <authorList>
            <person name="Nerva L."/>
            <person name="Garcia J.F."/>
            <person name="Favaretto F."/>
            <person name="Giudice G."/>
            <person name="Moffa L."/>
            <person name="Dario C."/>
            <person name="Riccardo V."/>
            <person name="Gambino G."/>
            <person name="Chitarra W."/>
        </authorList>
    </citation>
    <scope>NUCLEOTIDE SEQUENCE</scope>
</reference>
<keyword evidence="2" id="KW-0548">Nucleotidyltransferase</keyword>
<keyword evidence="2" id="KW-0808">Transferase</keyword>
<protein>
    <submittedName>
        <fullName evidence="2">RNA-dependent RNA polymerase</fullName>
    </submittedName>
</protein>
<dbReference type="GO" id="GO:0003968">
    <property type="term" value="F:RNA-directed RNA polymerase activity"/>
    <property type="evidence" value="ECO:0007669"/>
    <property type="project" value="UniProtKB-KW"/>
</dbReference>
<sequence length="601" mass="67576">MSNTSTSSRRGSMFSARSSLQSFSSDNVSGQSGRGGGGKSKFQRDIQAAINRGVSDCSNPIHWIVTTRPNPRGGRPWTDVAVKHPRDILTLMDPGPAKCACQKRACEWAWDQSNGWNLRGKYTTQWVLAGRYEKGIPSTEKGASITAARQVRPMYHSCDQSTVDKLNSRFPSRYFVPVGGQGHDHPIAHYSYKECAEGIFDEFARTPGTIDDPAYYIDVNGNPTANENFMRRHPGIVIITIVELVTPKDYMRRAQKWGPKFNAQGKQRYIDDIYIRDLGRDKLVFNGVVVEPHMVKGITAIHTAYYYAGDEISRLLACYDRAVFYALMHRFPTMKGTLNCGEQSWEKLPTTNGHDVVQTNVRTGEAYRHPDNSWWFDYDSRMYQDHAFGWTMGMVADENYVFRATTCPVSQARMSTRCLENKIANVGDDRPNGMAQTKDDMLSLRKVRCNFYGVQAEMNINPDHVDLFDALRQSMMGKARTHSDYRDHLARARTKNKSIMDRKGPGCNSQTLKDIALFSFCIDFEDDFTTDYKMFSTMMMTTLQADTLYRTGGTVSGTLLSSLMTIAMDCAESKGTVQVVSKLVRGGLRHGQAAGALRVLN</sequence>
<evidence type="ECO:0000313" key="2">
    <source>
        <dbReference type="EMBL" id="QXN75435.1"/>
    </source>
</evidence>
<dbReference type="EMBL" id="MW648526">
    <property type="protein sequence ID" value="QXN75435.1"/>
    <property type="molecule type" value="Genomic_RNA"/>
</dbReference>
<evidence type="ECO:0000256" key="1">
    <source>
        <dbReference type="SAM" id="MobiDB-lite"/>
    </source>
</evidence>
<accession>A0A8F5MJH8</accession>
<feature type="compositionally biased region" description="Polar residues" evidence="1">
    <location>
        <begin position="1"/>
        <end position="10"/>
    </location>
</feature>
<feature type="region of interest" description="Disordered" evidence="1">
    <location>
        <begin position="1"/>
        <end position="41"/>
    </location>
</feature>
<proteinExistence type="predicted"/>
<organism evidence="2">
    <name type="scientific">Grapevine-associated RNA virus 5</name>
    <dbReference type="NCBI Taxonomy" id="2814391"/>
    <lineage>
        <taxon>Viruses</taxon>
        <taxon>Riboviria</taxon>
    </lineage>
</organism>
<name>A0A8F5MJH8_9VIRU</name>